<evidence type="ECO:0000313" key="3">
    <source>
        <dbReference type="WBParaSite" id="ALUE_0001058701-mRNA-1"/>
    </source>
</evidence>
<protein>
    <submittedName>
        <fullName evidence="3">RabBD domain-containing protein</fullName>
    </submittedName>
</protein>
<proteinExistence type="predicted"/>
<dbReference type="Proteomes" id="UP000036681">
    <property type="component" value="Unplaced"/>
</dbReference>
<keyword evidence="2" id="KW-1185">Reference proteome</keyword>
<sequence>QQRRTNDKTGSDDFRQISIPGYIPSKSTSDKDEKDQAKRSSSSDPALHRLSQVSTSSALSVPKEERRLSSAQMSELQLMDVGALPRDIATELEEKEKQKKDRQRWCH</sequence>
<organism evidence="2 3">
    <name type="scientific">Ascaris lumbricoides</name>
    <name type="common">Giant roundworm</name>
    <dbReference type="NCBI Taxonomy" id="6252"/>
    <lineage>
        <taxon>Eukaryota</taxon>
        <taxon>Metazoa</taxon>
        <taxon>Ecdysozoa</taxon>
        <taxon>Nematoda</taxon>
        <taxon>Chromadorea</taxon>
        <taxon>Rhabditida</taxon>
        <taxon>Spirurina</taxon>
        <taxon>Ascaridomorpha</taxon>
        <taxon>Ascaridoidea</taxon>
        <taxon>Ascarididae</taxon>
        <taxon>Ascaris</taxon>
    </lineage>
</organism>
<feature type="compositionally biased region" description="Basic and acidic residues" evidence="1">
    <location>
        <begin position="1"/>
        <end position="15"/>
    </location>
</feature>
<feature type="compositionally biased region" description="Basic and acidic residues" evidence="1">
    <location>
        <begin position="28"/>
        <end position="38"/>
    </location>
</feature>
<name>A0A0M3I2A7_ASCLU</name>
<reference evidence="3" key="1">
    <citation type="submission" date="2017-02" db="UniProtKB">
        <authorList>
            <consortium name="WormBaseParasite"/>
        </authorList>
    </citation>
    <scope>IDENTIFICATION</scope>
</reference>
<evidence type="ECO:0000313" key="2">
    <source>
        <dbReference type="Proteomes" id="UP000036681"/>
    </source>
</evidence>
<dbReference type="AlphaFoldDB" id="A0A0M3I2A7"/>
<accession>A0A0M3I2A7</accession>
<feature type="region of interest" description="Disordered" evidence="1">
    <location>
        <begin position="1"/>
        <end position="74"/>
    </location>
</feature>
<evidence type="ECO:0000256" key="1">
    <source>
        <dbReference type="SAM" id="MobiDB-lite"/>
    </source>
</evidence>
<dbReference type="WBParaSite" id="ALUE_0001058701-mRNA-1">
    <property type="protein sequence ID" value="ALUE_0001058701-mRNA-1"/>
    <property type="gene ID" value="ALUE_0001058701"/>
</dbReference>